<dbReference type="InterPro" id="IPR050529">
    <property type="entry name" value="CYP450_sterol_14alpha_dmase"/>
</dbReference>
<dbReference type="InterPro" id="IPR001128">
    <property type="entry name" value="Cyt_P450"/>
</dbReference>
<keyword evidence="6" id="KW-0153">Cholesterol metabolism</keyword>
<dbReference type="PANTHER" id="PTHR24304">
    <property type="entry name" value="CYTOCHROME P450 FAMILY 7"/>
    <property type="match status" value="1"/>
</dbReference>
<evidence type="ECO:0000256" key="17">
    <source>
        <dbReference type="ARBA" id="ARBA00023221"/>
    </source>
</evidence>
<protein>
    <recommendedName>
        <fullName evidence="18">25/26-hydroxycholesterol 7alpha-hydroxylase</fullName>
        <ecNumber evidence="18">1.14.14.29</ecNumber>
    </recommendedName>
    <alternativeName>
        <fullName evidence="19">Oxysterol 7-alpha-hydroxylase</fullName>
    </alternativeName>
</protein>
<dbReference type="PANTHER" id="PTHR24304:SF0">
    <property type="entry name" value="CYTOCHROME P450 7B1"/>
    <property type="match status" value="1"/>
</dbReference>
<evidence type="ECO:0000256" key="22">
    <source>
        <dbReference type="SAM" id="Phobius"/>
    </source>
</evidence>
<dbReference type="InterPro" id="IPR002403">
    <property type="entry name" value="Cyt_P450_E_grp-IV"/>
</dbReference>
<evidence type="ECO:0000256" key="16">
    <source>
        <dbReference type="ARBA" id="ARBA00023166"/>
    </source>
</evidence>
<evidence type="ECO:0000256" key="12">
    <source>
        <dbReference type="ARBA" id="ARBA00023004"/>
    </source>
</evidence>
<accession>A0A1U7TNT3</accession>
<feature type="transmembrane region" description="Helical" evidence="22">
    <location>
        <begin position="451"/>
        <end position="473"/>
    </location>
</feature>
<dbReference type="STRING" id="1868482.ENSTSYP00000008196"/>
<evidence type="ECO:0000256" key="2">
    <source>
        <dbReference type="ARBA" id="ARBA00004524"/>
    </source>
</evidence>
<evidence type="ECO:0000256" key="4">
    <source>
        <dbReference type="ARBA" id="ARBA00004860"/>
    </source>
</evidence>
<comment type="pathway">
    <text evidence="4">Lipid metabolism; bile acid biosynthesis.</text>
</comment>
<keyword evidence="22" id="KW-0812">Transmembrane</keyword>
<dbReference type="GO" id="GO:0020037">
    <property type="term" value="F:heme binding"/>
    <property type="evidence" value="ECO:0007669"/>
    <property type="project" value="InterPro"/>
</dbReference>
<evidence type="ECO:0000256" key="7">
    <source>
        <dbReference type="ARBA" id="ARBA00022617"/>
    </source>
</evidence>
<keyword evidence="15 22" id="KW-0472">Membrane</keyword>
<dbReference type="GO" id="GO:0006699">
    <property type="term" value="P:bile acid biosynthetic process"/>
    <property type="evidence" value="ECO:0007669"/>
    <property type="project" value="TreeGrafter"/>
</dbReference>
<evidence type="ECO:0000256" key="18">
    <source>
        <dbReference type="ARBA" id="ARBA00066428"/>
    </source>
</evidence>
<evidence type="ECO:0000256" key="13">
    <source>
        <dbReference type="ARBA" id="ARBA00023033"/>
    </source>
</evidence>
<evidence type="ECO:0000256" key="9">
    <source>
        <dbReference type="ARBA" id="ARBA00022824"/>
    </source>
</evidence>
<evidence type="ECO:0000256" key="19">
    <source>
        <dbReference type="ARBA" id="ARBA00077814"/>
    </source>
</evidence>
<keyword evidence="13" id="KW-0503">Monooxygenase</keyword>
<evidence type="ECO:0000256" key="14">
    <source>
        <dbReference type="ARBA" id="ARBA00023098"/>
    </source>
</evidence>
<name>A0A1U7TNT3_CARSF</name>
<keyword evidence="12 20" id="KW-0408">Iron</keyword>
<dbReference type="GO" id="GO:0005506">
    <property type="term" value="F:iron ion binding"/>
    <property type="evidence" value="ECO:0007669"/>
    <property type="project" value="InterPro"/>
</dbReference>
<keyword evidence="8 20" id="KW-0479">Metal-binding</keyword>
<feature type="binding site" description="axial binding residue" evidence="20">
    <location>
        <position position="613"/>
    </location>
    <ligand>
        <name>heme</name>
        <dbReference type="ChEBI" id="CHEBI:30413"/>
    </ligand>
    <ligandPart>
        <name>Fe</name>
        <dbReference type="ChEBI" id="CHEBI:18248"/>
    </ligandPart>
</feature>
<gene>
    <name evidence="24" type="primary">LOC103259558</name>
</gene>
<evidence type="ECO:0000256" key="20">
    <source>
        <dbReference type="PIRSR" id="PIRSR602403-1"/>
    </source>
</evidence>
<comment type="cofactor">
    <cofactor evidence="1 20">
        <name>heme</name>
        <dbReference type="ChEBI" id="CHEBI:30413"/>
    </cofactor>
</comment>
<dbReference type="SUPFAM" id="SSF48264">
    <property type="entry name" value="Cytochrome P450"/>
    <property type="match status" value="1"/>
</dbReference>
<dbReference type="Pfam" id="PF00067">
    <property type="entry name" value="p450"/>
    <property type="match status" value="1"/>
</dbReference>
<dbReference type="GO" id="GO:0005789">
    <property type="term" value="C:endoplasmic reticulum membrane"/>
    <property type="evidence" value="ECO:0007669"/>
    <property type="project" value="UniProtKB-SubCell"/>
</dbReference>
<dbReference type="GeneID" id="103259558"/>
<feature type="region of interest" description="Disordered" evidence="21">
    <location>
        <begin position="121"/>
        <end position="140"/>
    </location>
</feature>
<dbReference type="EC" id="1.14.14.29" evidence="18"/>
<dbReference type="Gene3D" id="1.10.630.10">
    <property type="entry name" value="Cytochrome P450"/>
    <property type="match status" value="1"/>
</dbReference>
<keyword evidence="7 20" id="KW-0349">Heme</keyword>
<evidence type="ECO:0000313" key="24">
    <source>
        <dbReference type="RefSeq" id="XP_008055411.2"/>
    </source>
</evidence>
<evidence type="ECO:0000256" key="5">
    <source>
        <dbReference type="ARBA" id="ARBA00010617"/>
    </source>
</evidence>
<feature type="region of interest" description="Disordered" evidence="21">
    <location>
        <begin position="1"/>
        <end position="30"/>
    </location>
</feature>
<dbReference type="PRINTS" id="PR00465">
    <property type="entry name" value="EP450IV"/>
</dbReference>
<dbReference type="GO" id="GO:0008203">
    <property type="term" value="P:cholesterol metabolic process"/>
    <property type="evidence" value="ECO:0007669"/>
    <property type="project" value="UniProtKB-KW"/>
</dbReference>
<evidence type="ECO:0000256" key="21">
    <source>
        <dbReference type="SAM" id="MobiDB-lite"/>
    </source>
</evidence>
<dbReference type="Proteomes" id="UP000189704">
    <property type="component" value="Unplaced"/>
</dbReference>
<evidence type="ECO:0000256" key="10">
    <source>
        <dbReference type="ARBA" id="ARBA00022848"/>
    </source>
</evidence>
<dbReference type="OrthoDB" id="6692864at2759"/>
<keyword evidence="11" id="KW-0560">Oxidoreductase</keyword>
<dbReference type="InterPro" id="IPR036396">
    <property type="entry name" value="Cyt_P450_sf"/>
</dbReference>
<evidence type="ECO:0000256" key="11">
    <source>
        <dbReference type="ARBA" id="ARBA00023002"/>
    </source>
</evidence>
<evidence type="ECO:0000256" key="3">
    <source>
        <dbReference type="ARBA" id="ARBA00004586"/>
    </source>
</evidence>
<keyword evidence="16" id="KW-1207">Sterol metabolism</keyword>
<organism evidence="23 24">
    <name type="scientific">Carlito syrichta</name>
    <name type="common">Philippine tarsier</name>
    <name type="synonym">Tarsius syrichta</name>
    <dbReference type="NCBI Taxonomy" id="1868482"/>
    <lineage>
        <taxon>Eukaryota</taxon>
        <taxon>Metazoa</taxon>
        <taxon>Chordata</taxon>
        <taxon>Craniata</taxon>
        <taxon>Vertebrata</taxon>
        <taxon>Euteleostomi</taxon>
        <taxon>Mammalia</taxon>
        <taxon>Eutheria</taxon>
        <taxon>Euarchontoglires</taxon>
        <taxon>Primates</taxon>
        <taxon>Haplorrhini</taxon>
        <taxon>Tarsiiformes</taxon>
        <taxon>Tarsiidae</taxon>
        <taxon>Carlito</taxon>
    </lineage>
</organism>
<feature type="transmembrane region" description="Helical" evidence="22">
    <location>
        <begin position="181"/>
        <end position="201"/>
    </location>
</feature>
<comment type="subcellular location">
    <subcellularLocation>
        <location evidence="3">Endoplasmic reticulum membrane</location>
    </subcellularLocation>
    <subcellularLocation>
        <location evidence="2">Microsome membrane</location>
    </subcellularLocation>
</comment>
<evidence type="ECO:0000256" key="15">
    <source>
        <dbReference type="ARBA" id="ARBA00023136"/>
    </source>
</evidence>
<keyword evidence="23" id="KW-1185">Reference proteome</keyword>
<keyword evidence="22" id="KW-1133">Transmembrane helix</keyword>
<evidence type="ECO:0000256" key="6">
    <source>
        <dbReference type="ARBA" id="ARBA00022548"/>
    </source>
</evidence>
<evidence type="ECO:0000256" key="1">
    <source>
        <dbReference type="ARBA" id="ARBA00001971"/>
    </source>
</evidence>
<keyword evidence="17" id="KW-0753">Steroid metabolism</keyword>
<dbReference type="FunFam" id="1.10.630.10:FF:000065">
    <property type="entry name" value="Cytochrome P450 family 7 subfamily B member 1"/>
    <property type="match status" value="1"/>
</dbReference>
<dbReference type="CTD" id="9420"/>
<reference evidence="24" key="1">
    <citation type="submission" date="2025-08" db="UniProtKB">
        <authorList>
            <consortium name="RefSeq"/>
        </authorList>
    </citation>
    <scope>IDENTIFICATION</scope>
</reference>
<evidence type="ECO:0000313" key="23">
    <source>
        <dbReference type="Proteomes" id="UP000189704"/>
    </source>
</evidence>
<dbReference type="AlphaFoldDB" id="A0A1U7TNT3"/>
<dbReference type="GO" id="GO:0033783">
    <property type="term" value="F:25-hydroxycholesterol 7-alpha-hydroxylase activity"/>
    <property type="evidence" value="ECO:0007669"/>
    <property type="project" value="UniProtKB-EC"/>
</dbReference>
<evidence type="ECO:0000256" key="8">
    <source>
        <dbReference type="ARBA" id="ARBA00022723"/>
    </source>
</evidence>
<comment type="similarity">
    <text evidence="5">Belongs to the cytochrome P450 family.</text>
</comment>
<keyword evidence="9" id="KW-0256">Endoplasmic reticulum</keyword>
<keyword evidence="14" id="KW-0443">Lipid metabolism</keyword>
<keyword evidence="10" id="KW-0492">Microsome</keyword>
<dbReference type="GO" id="GO:0042632">
    <property type="term" value="P:cholesterol homeostasis"/>
    <property type="evidence" value="ECO:0007669"/>
    <property type="project" value="TreeGrafter"/>
</dbReference>
<proteinExistence type="inferred from homology"/>
<dbReference type="GO" id="GO:0008396">
    <property type="term" value="F:oxysterol 7-alpha-hydroxylase activity"/>
    <property type="evidence" value="ECO:0007669"/>
    <property type="project" value="TreeGrafter"/>
</dbReference>
<dbReference type="RefSeq" id="XP_008055411.2">
    <property type="nucleotide sequence ID" value="XM_008057220.2"/>
</dbReference>
<dbReference type="KEGG" id="csyr:103259558"/>
<sequence length="670" mass="75827">MECTEQEGEAAQRAGIKVEDEDAHEHQVSGDRPTIHSFRAMGSNTAVFNRVLRAQHRKSTSSSIISMPEWPQVRGFARSRPSTETWEQIACEGEKEVGAQPVEGRALCRFLLPAQAPGVTPKISPVPERSGHRPIPLRGTSRVPALAGRRRMDEEAEGLPSNSGAAGDVSAGMGFFSLEPLGLPGLALATALLLLALCLCARRTRRPGEPPLIIGWLPYLGVAIEFQKHPLDYIKTLQKQHGDIFTVLLGGKYITFILDPFQYQLVTKNHKQLSFRAFSNQLLTKTFSITQLSNNDDMNDELHGCYQLLRGKSLDILLESMIQNLKQVFEPKLLKTTSWDKAQLCTFCSSIIFEITFTTIYGKVLAGDRKKFISELRDDFLTFDDKFSYLISNVPIELLGNVKSIREKIIKRLSSENLSKMQGWSEIVQMRQNILEKYYAREDFEIGAHHLGFLWASVANTIPTMFWAMYYLLRHPEAMAAVRDEIDRLLQSTGQKKGSGFPIYLTREQLDSLLCLESTILEVLRLCSFSSTIRFVEEDLTLDAEIKDCCVRKGDLVAVCPPVLHGDPEVFEAPEEFRYDRFVEDGKKKTTFFKRGKKLKCYLMPFGAGTSKCPGRFWAVLEIKQLLVVLLTYFDLEIIDDRSVGVNYSRLLFGIQYPDSDVLFRYRVKT</sequence>